<feature type="compositionally biased region" description="Low complexity" evidence="1">
    <location>
        <begin position="67"/>
        <end position="80"/>
    </location>
</feature>
<dbReference type="KEGG" id="lch:Lcho_3095"/>
<name>B1Y074_LEPCP</name>
<feature type="region of interest" description="Disordered" evidence="1">
    <location>
        <begin position="158"/>
        <end position="186"/>
    </location>
</feature>
<dbReference type="Proteomes" id="UP000001693">
    <property type="component" value="Chromosome"/>
</dbReference>
<dbReference type="STRING" id="395495.Lcho_3095"/>
<keyword evidence="2" id="KW-0732">Signal</keyword>
<feature type="region of interest" description="Disordered" evidence="1">
    <location>
        <begin position="34"/>
        <end position="100"/>
    </location>
</feature>
<feature type="signal peptide" evidence="2">
    <location>
        <begin position="1"/>
        <end position="29"/>
    </location>
</feature>
<dbReference type="PROSITE" id="PS51257">
    <property type="entry name" value="PROKAR_LIPOPROTEIN"/>
    <property type="match status" value="1"/>
</dbReference>
<feature type="chain" id="PRO_5002770404" evidence="2">
    <location>
        <begin position="30"/>
        <end position="186"/>
    </location>
</feature>
<dbReference type="AlphaFoldDB" id="B1Y074"/>
<keyword evidence="4" id="KW-1185">Reference proteome</keyword>
<feature type="compositionally biased region" description="Low complexity" evidence="1">
    <location>
        <begin position="158"/>
        <end position="171"/>
    </location>
</feature>
<evidence type="ECO:0000313" key="3">
    <source>
        <dbReference type="EMBL" id="ACB35355.1"/>
    </source>
</evidence>
<dbReference type="HOGENOM" id="CLU_1452770_0_0_4"/>
<evidence type="ECO:0000256" key="2">
    <source>
        <dbReference type="SAM" id="SignalP"/>
    </source>
</evidence>
<evidence type="ECO:0000256" key="1">
    <source>
        <dbReference type="SAM" id="MobiDB-lite"/>
    </source>
</evidence>
<proteinExistence type="predicted"/>
<organism evidence="3 4">
    <name type="scientific">Leptothrix cholodnii (strain ATCC 51168 / LMG 8142 / SP-6)</name>
    <name type="common">Leptothrix discophora (strain SP-6)</name>
    <dbReference type="NCBI Taxonomy" id="395495"/>
    <lineage>
        <taxon>Bacteria</taxon>
        <taxon>Pseudomonadati</taxon>
        <taxon>Pseudomonadota</taxon>
        <taxon>Betaproteobacteria</taxon>
        <taxon>Burkholderiales</taxon>
        <taxon>Sphaerotilaceae</taxon>
        <taxon>Leptothrix</taxon>
    </lineage>
</organism>
<evidence type="ECO:0000313" key="4">
    <source>
        <dbReference type="Proteomes" id="UP000001693"/>
    </source>
</evidence>
<protein>
    <submittedName>
        <fullName evidence="3">Uncharacterized protein</fullName>
    </submittedName>
</protein>
<reference evidence="3 4" key="1">
    <citation type="submission" date="2008-03" db="EMBL/GenBank/DDBJ databases">
        <title>Complete sequence of Leptothrix cholodnii SP-6.</title>
        <authorList>
            <consortium name="US DOE Joint Genome Institute"/>
            <person name="Copeland A."/>
            <person name="Lucas S."/>
            <person name="Lapidus A."/>
            <person name="Glavina del Rio T."/>
            <person name="Dalin E."/>
            <person name="Tice H."/>
            <person name="Bruce D."/>
            <person name="Goodwin L."/>
            <person name="Pitluck S."/>
            <person name="Chertkov O."/>
            <person name="Brettin T."/>
            <person name="Detter J.C."/>
            <person name="Han C."/>
            <person name="Kuske C.R."/>
            <person name="Schmutz J."/>
            <person name="Larimer F."/>
            <person name="Land M."/>
            <person name="Hauser L."/>
            <person name="Kyrpides N."/>
            <person name="Lykidis A."/>
            <person name="Emerson D."/>
            <person name="Richardson P."/>
        </authorList>
    </citation>
    <scope>NUCLEOTIDE SEQUENCE [LARGE SCALE GENOMIC DNA]</scope>
    <source>
        <strain evidence="4">ATCC 51168 / LMG 8142 / SP-6</strain>
    </source>
</reference>
<accession>B1Y074</accession>
<dbReference type="EMBL" id="CP001013">
    <property type="protein sequence ID" value="ACB35355.1"/>
    <property type="molecule type" value="Genomic_DNA"/>
</dbReference>
<sequence length="186" mass="19251" precursor="true">MSMRTVSWMAAQALIACACFAWIATAAQAQNSPAAGRTGIADPTRPPAGLGGAPADAAPVNAPGNPPRSAQAASSNAARPLPRPAPPPRLQSVHLPQSGPASALVDNRLLRTGERIDEWQVERIAHDGLMLRSATRQLWLPLLPATAMSTATATATAIGDAAATDRPAAPRSDTPHLARTTVRKEP</sequence>
<gene>
    <name evidence="3" type="ordered locus">Lcho_3095</name>
</gene>